<evidence type="ECO:0000256" key="3">
    <source>
        <dbReference type="ARBA" id="ARBA00022603"/>
    </source>
</evidence>
<keyword evidence="2 6" id="KW-0963">Cytoplasm</keyword>
<dbReference type="GeneID" id="94545674"/>
<dbReference type="RefSeq" id="WP_070229752.1">
    <property type="nucleotide sequence ID" value="NZ_BJYO01000002.1"/>
</dbReference>
<dbReference type="Pfam" id="PF06325">
    <property type="entry name" value="PrmA"/>
    <property type="match status" value="1"/>
</dbReference>
<dbReference type="GO" id="GO:0032259">
    <property type="term" value="P:methylation"/>
    <property type="evidence" value="ECO:0007669"/>
    <property type="project" value="UniProtKB-KW"/>
</dbReference>
<organism evidence="7 8">
    <name type="scientific">Weissella soli</name>
    <dbReference type="NCBI Taxonomy" id="155866"/>
    <lineage>
        <taxon>Bacteria</taxon>
        <taxon>Bacillati</taxon>
        <taxon>Bacillota</taxon>
        <taxon>Bacilli</taxon>
        <taxon>Lactobacillales</taxon>
        <taxon>Lactobacillaceae</taxon>
        <taxon>Weissella</taxon>
    </lineage>
</organism>
<keyword evidence="4 6" id="KW-0808">Transferase</keyword>
<evidence type="ECO:0000256" key="2">
    <source>
        <dbReference type="ARBA" id="ARBA00022490"/>
    </source>
</evidence>
<evidence type="ECO:0000313" key="7">
    <source>
        <dbReference type="EMBL" id="RDL11680.1"/>
    </source>
</evidence>
<dbReference type="KEGG" id="wso:WSWS_00469"/>
<dbReference type="GO" id="GO:0016279">
    <property type="term" value="F:protein-lysine N-methyltransferase activity"/>
    <property type="evidence" value="ECO:0007669"/>
    <property type="project" value="RHEA"/>
</dbReference>
<dbReference type="NCBIfam" id="TIGR00406">
    <property type="entry name" value="prmA"/>
    <property type="match status" value="1"/>
</dbReference>
<comment type="catalytic activity">
    <reaction evidence="6">
        <text>L-lysyl-[protein] + 3 S-adenosyl-L-methionine = N(6),N(6),N(6)-trimethyl-L-lysyl-[protein] + 3 S-adenosyl-L-homocysteine + 3 H(+)</text>
        <dbReference type="Rhea" id="RHEA:54192"/>
        <dbReference type="Rhea" id="RHEA-COMP:9752"/>
        <dbReference type="Rhea" id="RHEA-COMP:13826"/>
        <dbReference type="ChEBI" id="CHEBI:15378"/>
        <dbReference type="ChEBI" id="CHEBI:29969"/>
        <dbReference type="ChEBI" id="CHEBI:57856"/>
        <dbReference type="ChEBI" id="CHEBI:59789"/>
        <dbReference type="ChEBI" id="CHEBI:61961"/>
    </reaction>
</comment>
<dbReference type="EMBL" id="QRAS01000001">
    <property type="protein sequence ID" value="RDL11680.1"/>
    <property type="molecule type" value="Genomic_DNA"/>
</dbReference>
<feature type="binding site" evidence="6">
    <location>
        <position position="183"/>
    </location>
    <ligand>
        <name>S-adenosyl-L-methionine</name>
        <dbReference type="ChEBI" id="CHEBI:59789"/>
    </ligand>
</feature>
<dbReference type="EC" id="2.1.1.-" evidence="6"/>
<dbReference type="PANTHER" id="PTHR43648:SF1">
    <property type="entry name" value="ELECTRON TRANSFER FLAVOPROTEIN BETA SUBUNIT LYSINE METHYLTRANSFERASE"/>
    <property type="match status" value="1"/>
</dbReference>
<keyword evidence="7" id="KW-0689">Ribosomal protein</keyword>
<dbReference type="GO" id="GO:0005840">
    <property type="term" value="C:ribosome"/>
    <property type="evidence" value="ECO:0007669"/>
    <property type="project" value="UniProtKB-KW"/>
</dbReference>
<dbReference type="AlphaFoldDB" id="A0A288QLT2"/>
<feature type="binding site" evidence="6">
    <location>
        <position position="162"/>
    </location>
    <ligand>
        <name>S-adenosyl-L-methionine</name>
        <dbReference type="ChEBI" id="CHEBI:59789"/>
    </ligand>
</feature>
<dbReference type="PIRSF" id="PIRSF000401">
    <property type="entry name" value="RPL11_MTase"/>
    <property type="match status" value="1"/>
</dbReference>
<dbReference type="PANTHER" id="PTHR43648">
    <property type="entry name" value="ELECTRON TRANSFER FLAVOPROTEIN BETA SUBUNIT LYSINE METHYLTRANSFERASE"/>
    <property type="match status" value="1"/>
</dbReference>
<dbReference type="CDD" id="cd02440">
    <property type="entry name" value="AdoMet_MTases"/>
    <property type="match status" value="1"/>
</dbReference>
<dbReference type="SUPFAM" id="SSF53335">
    <property type="entry name" value="S-adenosyl-L-methionine-dependent methyltransferases"/>
    <property type="match status" value="1"/>
</dbReference>
<dbReference type="InterPro" id="IPR029063">
    <property type="entry name" value="SAM-dependent_MTases_sf"/>
</dbReference>
<keyword evidence="3 6" id="KW-0489">Methyltransferase</keyword>
<comment type="subcellular location">
    <subcellularLocation>
        <location evidence="6">Cytoplasm</location>
    </subcellularLocation>
</comment>
<evidence type="ECO:0000256" key="4">
    <source>
        <dbReference type="ARBA" id="ARBA00022679"/>
    </source>
</evidence>
<evidence type="ECO:0000313" key="8">
    <source>
        <dbReference type="Proteomes" id="UP000254912"/>
    </source>
</evidence>
<feature type="binding site" evidence="6">
    <location>
        <position position="249"/>
    </location>
    <ligand>
        <name>S-adenosyl-L-methionine</name>
        <dbReference type="ChEBI" id="CHEBI:59789"/>
    </ligand>
</feature>
<feature type="binding site" evidence="6">
    <location>
        <position position="205"/>
    </location>
    <ligand>
        <name>S-adenosyl-L-methionine</name>
        <dbReference type="ChEBI" id="CHEBI:59789"/>
    </ligand>
</feature>
<evidence type="ECO:0000256" key="5">
    <source>
        <dbReference type="ARBA" id="ARBA00022691"/>
    </source>
</evidence>
<sequence length="318" mass="34740">MAWQEIIVDTQTEAVEAVSNILMEAGAEGIQIEDAADVQNFEPNDATVMVDWDTVAHLETGAKVAGYFIEDVNLPEVIHDVQMRVHGLAAFGLDAAPGLVHTTKVDEENWATVWQKYYHPVRVTRYLTVVPKWETYTPADEREQQIVLDPGMAFGTGTHPTTRLMLEAEEVHLRGGEQVLDVGTGSGVLSIAAKLLGAKAVVATDIDEVAVRSAQLNLDLNPAATDIEVLASDLLNDVRVQQFDVIIANMLAEVLVPLVPQMSAFVHPGTKILLSGIYFDKAETIKQLLIENGYQVIEMSQLGDWFGIVAEVPVEDAD</sequence>
<dbReference type="Gene3D" id="3.40.50.150">
    <property type="entry name" value="Vaccinia Virus protein VP39"/>
    <property type="match status" value="1"/>
</dbReference>
<comment type="similarity">
    <text evidence="1 6">Belongs to the methyltransferase superfamily. PrmA family.</text>
</comment>
<gene>
    <name evidence="6" type="primary">prmA</name>
    <name evidence="7" type="ORF">DFP99_0098</name>
</gene>
<dbReference type="InterPro" id="IPR050078">
    <property type="entry name" value="Ribosomal_L11_MeTrfase_PrmA"/>
</dbReference>
<comment type="caution">
    <text evidence="7">The sequence shown here is derived from an EMBL/GenBank/DDBJ whole genome shotgun (WGS) entry which is preliminary data.</text>
</comment>
<keyword evidence="8" id="KW-1185">Reference proteome</keyword>
<dbReference type="GO" id="GO:0005737">
    <property type="term" value="C:cytoplasm"/>
    <property type="evidence" value="ECO:0007669"/>
    <property type="project" value="UniProtKB-SubCell"/>
</dbReference>
<evidence type="ECO:0000256" key="6">
    <source>
        <dbReference type="HAMAP-Rule" id="MF_00735"/>
    </source>
</evidence>
<dbReference type="Proteomes" id="UP000254912">
    <property type="component" value="Unassembled WGS sequence"/>
</dbReference>
<evidence type="ECO:0000256" key="1">
    <source>
        <dbReference type="ARBA" id="ARBA00009741"/>
    </source>
</evidence>
<keyword evidence="7" id="KW-0687">Ribonucleoprotein</keyword>
<accession>A0A288QLT2</accession>
<proteinExistence type="inferred from homology"/>
<name>A0A288QLT2_9LACO</name>
<dbReference type="InterPro" id="IPR004498">
    <property type="entry name" value="Ribosomal_PrmA_MeTrfase"/>
</dbReference>
<comment type="function">
    <text evidence="6">Methylates ribosomal protein L11.</text>
</comment>
<dbReference type="HAMAP" id="MF_00735">
    <property type="entry name" value="Methyltr_PrmA"/>
    <property type="match status" value="1"/>
</dbReference>
<protein>
    <recommendedName>
        <fullName evidence="6">Ribosomal protein L11 methyltransferase</fullName>
        <shortName evidence="6">L11 Mtase</shortName>
        <ecNumber evidence="6">2.1.1.-</ecNumber>
    </recommendedName>
</protein>
<reference evidence="7 8" key="1">
    <citation type="submission" date="2018-07" db="EMBL/GenBank/DDBJ databases">
        <title>Genomic Encyclopedia of Type Strains, Phase III (KMG-III): the genomes of soil and plant-associated and newly described type strains.</title>
        <authorList>
            <person name="Whitman W."/>
        </authorList>
    </citation>
    <scope>NUCLEOTIDE SEQUENCE [LARGE SCALE GENOMIC DNA]</scope>
    <source>
        <strain evidence="7 8">CECT 7031</strain>
    </source>
</reference>
<keyword evidence="5 6" id="KW-0949">S-adenosyl-L-methionine</keyword>